<dbReference type="PANTHER" id="PTHR33406">
    <property type="entry name" value="MEMBRANE PROTEIN MJ1562-RELATED"/>
    <property type="match status" value="1"/>
</dbReference>
<feature type="transmembrane region" description="Helical" evidence="6">
    <location>
        <begin position="263"/>
        <end position="290"/>
    </location>
</feature>
<name>A0ABV6YTK5_UNCC1</name>
<dbReference type="PANTHER" id="PTHR33406:SF13">
    <property type="entry name" value="MEMBRANE PROTEIN YDFJ"/>
    <property type="match status" value="1"/>
</dbReference>
<feature type="domain" description="SSD" evidence="8">
    <location>
        <begin position="619"/>
        <end position="746"/>
    </location>
</feature>
<feature type="transmembrane region" description="Helical" evidence="6">
    <location>
        <begin position="237"/>
        <end position="257"/>
    </location>
</feature>
<reference evidence="9 10" key="1">
    <citation type="submission" date="2024-09" db="EMBL/GenBank/DDBJ databases">
        <title>Laminarin stimulates single cell rates of sulfate reduction while oxygen inhibits transcriptomic activity in coastal marine sediment.</title>
        <authorList>
            <person name="Lindsay M."/>
            <person name="Orcutt B."/>
            <person name="Emerson D."/>
            <person name="Stepanauskas R."/>
            <person name="D'Angelo T."/>
        </authorList>
    </citation>
    <scope>NUCLEOTIDE SEQUENCE [LARGE SCALE GENOMIC DNA]</scope>
    <source>
        <strain evidence="9">SAG AM-311-K15</strain>
    </source>
</reference>
<dbReference type="PROSITE" id="PS50042">
    <property type="entry name" value="CNMP_BINDING_3"/>
    <property type="match status" value="2"/>
</dbReference>
<dbReference type="InterPro" id="IPR018490">
    <property type="entry name" value="cNMP-bd_dom_sf"/>
</dbReference>
<evidence type="ECO:0000256" key="4">
    <source>
        <dbReference type="ARBA" id="ARBA00022989"/>
    </source>
</evidence>
<dbReference type="PROSITE" id="PS50156">
    <property type="entry name" value="SSD"/>
    <property type="match status" value="2"/>
</dbReference>
<evidence type="ECO:0000256" key="6">
    <source>
        <dbReference type="SAM" id="Phobius"/>
    </source>
</evidence>
<comment type="subcellular location">
    <subcellularLocation>
        <location evidence="1">Cell membrane</location>
        <topology evidence="1">Multi-pass membrane protein</topology>
    </subcellularLocation>
</comment>
<accession>A0ABV6YTK5</accession>
<dbReference type="InterPro" id="IPR018488">
    <property type="entry name" value="cNMP-bd_CS"/>
</dbReference>
<feature type="domain" description="Cyclic nucleotide-binding" evidence="7">
    <location>
        <begin position="770"/>
        <end position="891"/>
    </location>
</feature>
<gene>
    <name evidence="9" type="ORF">ACFL27_04920</name>
</gene>
<feature type="transmembrane region" description="Helical" evidence="6">
    <location>
        <begin position="647"/>
        <end position="668"/>
    </location>
</feature>
<keyword evidence="3 6" id="KW-0812">Transmembrane</keyword>
<dbReference type="SMART" id="SM00100">
    <property type="entry name" value="cNMP"/>
    <property type="match status" value="1"/>
</dbReference>
<keyword evidence="5 6" id="KW-0472">Membrane</keyword>
<feature type="transmembrane region" description="Helical" evidence="6">
    <location>
        <begin position="688"/>
        <end position="711"/>
    </location>
</feature>
<feature type="domain" description="Cyclic nucleotide-binding" evidence="7">
    <location>
        <begin position="988"/>
        <end position="1082"/>
    </location>
</feature>
<dbReference type="SUPFAM" id="SSF51206">
    <property type="entry name" value="cAMP-binding domain-like"/>
    <property type="match status" value="2"/>
</dbReference>
<feature type="transmembrane region" description="Helical" evidence="6">
    <location>
        <begin position="340"/>
        <end position="366"/>
    </location>
</feature>
<evidence type="ECO:0000313" key="9">
    <source>
        <dbReference type="EMBL" id="MFC1849535.1"/>
    </source>
</evidence>
<dbReference type="InterPro" id="IPR000595">
    <property type="entry name" value="cNMP-bd_dom"/>
</dbReference>
<evidence type="ECO:0000256" key="2">
    <source>
        <dbReference type="ARBA" id="ARBA00022475"/>
    </source>
</evidence>
<dbReference type="InterPro" id="IPR004869">
    <property type="entry name" value="MMPL_dom"/>
</dbReference>
<feature type="transmembrane region" description="Helical" evidence="6">
    <location>
        <begin position="622"/>
        <end position="641"/>
    </location>
</feature>
<sequence>MRVVFGNEKIMFIALKPGLENGFNLDFFLKLTDLEAQINNRIPGVKNILSILNTPQTSGDCFGQSYFHKLSPDFNCESILDQYLVHLDCIRQKEKKSNKVEQENSISEKRCSPEILSLTESQLKQDMELKIAGIYQNLCDDPLIIDNLISKDHKTTAIIIQFSDTATPADSQTQEEIKKLIDTARNSEIEIAYASQARQEYEAAQVIRQDIRNILPLSLLIMVIVLFLSFRSFRGVIIPLSIVAVGMLWTFSIFALAGKTLNLVTIVLPPLLICVGSAYVIHLLAFYYRLAEEAKLSKEELIVKTVSQSSLPLVVTAMTTIVGFTALLVSPIPAIRDMGLFAGIGIAIIILLSLTLAPAMLTFSSVPEKSLLGKKRGFIDYILSVLVEYTGIYASRFIKFWLLIGCLALLGTLYLSVNSNTRNLAPDSSIMKELDFIEHNLGGTNSLRLILSGRKSPRNLQSAETIRGMKKLRDYLTRPETAEGLVKIEGLSIAKINSPVDYFELKHQKLDSLQDKDVPKLFERLKRSGLPNFLSFNGELMLMDLRMTVQGTAAILELKKELDQKIAEYLPQLSVRYTGEAFLASESAENIARGLVQSLLLALVIIFVLLSVMFLSPKMGIIALYPNIVSITIFFGLLGWLNIPIGLTISVIASIALGIGVDDTIHYLTHYNNYLKKFRNRQMAVREALSHTGKPMIYTTLSLSCGFFVFANSDMPALVYFGVLTAVTLLVCLVTDLNFLPSITTNARLITAWDYIWCPFHKTSIKGIDIFYGMSLREIKLLTIMSFTQQLKRGELLFEEGQFGYEMYTILDGEIEIYHDEKIHGIKSTLAQLGKGKIFGEMSLFRVAERTASASALRDTELLVVNKDVLQYLEKQYPRIATIFYMNLARNLVEIIKKSNFGFADKVIESDSLEAYLKEPESDRKMTLQIIQEFIDDGYITQKQKEELQKYVYGCYSLNNTECRMMRHLHRLVESGSIQSSGKHVRQILKNFTQNQFDFLKKNYQLQSFSPGSVVLPAQYQNSDTYLIIEGLCELQQAAASGTKVLARFSQGDLIADFAFNRFIDSQKTEIVAIKEMKILRLGSHGSTKALKKKSRVAANFFHNIVAQLSERIAELNKLHIKKTKMENE</sequence>
<evidence type="ECO:0000256" key="5">
    <source>
        <dbReference type="ARBA" id="ARBA00023136"/>
    </source>
</evidence>
<evidence type="ECO:0000259" key="7">
    <source>
        <dbReference type="PROSITE" id="PS50042"/>
    </source>
</evidence>
<protein>
    <submittedName>
        <fullName evidence="9">MMPL family transporter</fullName>
    </submittedName>
</protein>
<keyword evidence="10" id="KW-1185">Reference proteome</keyword>
<keyword evidence="4 6" id="KW-1133">Transmembrane helix</keyword>
<dbReference type="InterPro" id="IPR050545">
    <property type="entry name" value="Mycobact_MmpL"/>
</dbReference>
<feature type="transmembrane region" description="Helical" evidence="6">
    <location>
        <begin position="717"/>
        <end position="740"/>
    </location>
</feature>
<comment type="caution">
    <text evidence="9">The sequence shown here is derived from an EMBL/GenBank/DDBJ whole genome shotgun (WGS) entry which is preliminary data.</text>
</comment>
<feature type="transmembrane region" description="Helical" evidence="6">
    <location>
        <begin position="595"/>
        <end position="615"/>
    </location>
</feature>
<feature type="transmembrane region" description="Helical" evidence="6">
    <location>
        <begin position="400"/>
        <end position="417"/>
    </location>
</feature>
<proteinExistence type="predicted"/>
<dbReference type="Pfam" id="PF00027">
    <property type="entry name" value="cNMP_binding"/>
    <property type="match status" value="1"/>
</dbReference>
<evidence type="ECO:0000256" key="1">
    <source>
        <dbReference type="ARBA" id="ARBA00004651"/>
    </source>
</evidence>
<dbReference type="Pfam" id="PF03176">
    <property type="entry name" value="MMPL"/>
    <property type="match status" value="2"/>
</dbReference>
<evidence type="ECO:0000259" key="8">
    <source>
        <dbReference type="PROSITE" id="PS50156"/>
    </source>
</evidence>
<dbReference type="EMBL" id="JBHPBY010000044">
    <property type="protein sequence ID" value="MFC1849535.1"/>
    <property type="molecule type" value="Genomic_DNA"/>
</dbReference>
<evidence type="ECO:0000256" key="3">
    <source>
        <dbReference type="ARBA" id="ARBA00022692"/>
    </source>
</evidence>
<organism evidence="9 10">
    <name type="scientific">candidate division CSSED10-310 bacterium</name>
    <dbReference type="NCBI Taxonomy" id="2855610"/>
    <lineage>
        <taxon>Bacteria</taxon>
        <taxon>Bacteria division CSSED10-310</taxon>
    </lineage>
</organism>
<dbReference type="Proteomes" id="UP001594351">
    <property type="component" value="Unassembled WGS sequence"/>
</dbReference>
<dbReference type="CDD" id="cd00038">
    <property type="entry name" value="CAP_ED"/>
    <property type="match status" value="1"/>
</dbReference>
<dbReference type="SUPFAM" id="SSF82866">
    <property type="entry name" value="Multidrug efflux transporter AcrB transmembrane domain"/>
    <property type="match status" value="2"/>
</dbReference>
<dbReference type="PROSITE" id="PS00889">
    <property type="entry name" value="CNMP_BINDING_2"/>
    <property type="match status" value="1"/>
</dbReference>
<feature type="domain" description="SSD" evidence="8">
    <location>
        <begin position="242"/>
        <end position="363"/>
    </location>
</feature>
<dbReference type="InterPro" id="IPR000731">
    <property type="entry name" value="SSD"/>
</dbReference>
<feature type="transmembrane region" description="Helical" evidence="6">
    <location>
        <begin position="311"/>
        <end position="334"/>
    </location>
</feature>
<keyword evidence="2" id="KW-1003">Cell membrane</keyword>
<evidence type="ECO:0000313" key="10">
    <source>
        <dbReference type="Proteomes" id="UP001594351"/>
    </source>
</evidence>
<dbReference type="Gene3D" id="1.20.1640.10">
    <property type="entry name" value="Multidrug efflux transporter AcrB transmembrane domain"/>
    <property type="match status" value="2"/>
</dbReference>
<dbReference type="InterPro" id="IPR014710">
    <property type="entry name" value="RmlC-like_jellyroll"/>
</dbReference>
<feature type="transmembrane region" description="Helical" evidence="6">
    <location>
        <begin position="214"/>
        <end position="230"/>
    </location>
</feature>
<dbReference type="Gene3D" id="2.60.120.10">
    <property type="entry name" value="Jelly Rolls"/>
    <property type="match status" value="2"/>
</dbReference>